<dbReference type="WBParaSite" id="Bm1488.2">
    <property type="protein sequence ID" value="Bm1488.2"/>
    <property type="gene ID" value="WBGene00221749"/>
</dbReference>
<dbReference type="KEGG" id="bmy:BM_BM1488"/>
<evidence type="ECO:0000313" key="4">
    <source>
        <dbReference type="WBParaSite" id="Bm1488.1"/>
    </source>
</evidence>
<reference evidence="2" key="3">
    <citation type="submission" date="2019-04" db="EMBL/GenBank/DDBJ databases">
        <authorList>
            <person name="Howe K."/>
            <person name="Paulini M."/>
            <person name="Williams G."/>
        </authorList>
    </citation>
    <scope>NUCLEOTIDE SEQUENCE [LARGE SCALE GENOMIC DNA]</scope>
    <source>
        <strain evidence="2">FR3</strain>
    </source>
</reference>
<keyword evidence="3" id="KW-1185">Reference proteome</keyword>
<dbReference type="AlphaFoldDB" id="A0A1U7F231"/>
<dbReference type="Proteomes" id="UP000006672">
    <property type="component" value="Unassembled WGS sequence"/>
</dbReference>
<accession>A0A1U7F231</accession>
<organism evidence="1">
    <name type="scientific">Brugia malayi</name>
    <name type="common">Filarial nematode worm</name>
    <dbReference type="NCBI Taxonomy" id="6279"/>
    <lineage>
        <taxon>Eukaryota</taxon>
        <taxon>Metazoa</taxon>
        <taxon>Ecdysozoa</taxon>
        <taxon>Nematoda</taxon>
        <taxon>Chromadorea</taxon>
        <taxon>Rhabditida</taxon>
        <taxon>Spirurina</taxon>
        <taxon>Spiruromorpha</taxon>
        <taxon>Filarioidea</taxon>
        <taxon>Onchocercidae</taxon>
        <taxon>Brugia</taxon>
    </lineage>
</organism>
<gene>
    <name evidence="1 4 5" type="ORF">Bm1488</name>
    <name evidence="2" type="ORF">BM_BM1488</name>
    <name evidence="1" type="ORF">BM_Bm1488</name>
</gene>
<dbReference type="OrthoDB" id="45518at2759"/>
<dbReference type="RefSeq" id="XP_042932629.1">
    <property type="nucleotide sequence ID" value="XM_043076695.1"/>
</dbReference>
<dbReference type="EMBL" id="LN857013">
    <property type="protein sequence ID" value="CDQ00217.2"/>
    <property type="molecule type" value="Genomic_DNA"/>
</dbReference>
<reference evidence="4" key="4">
    <citation type="submission" date="2019-12" db="UniProtKB">
        <authorList>
            <consortium name="WormBaseParasite"/>
        </authorList>
    </citation>
    <scope>IDENTIFICATION</scope>
</reference>
<dbReference type="WormBase" id="Bm1488">
    <property type="protein sequence ID" value="BM38368"/>
    <property type="gene ID" value="WBGene00221749"/>
</dbReference>
<reference evidence="1" key="2">
    <citation type="submission" date="2012-12" db="EMBL/GenBank/DDBJ databases">
        <authorList>
            <consortium name="WormBase Consortium"/>
            <person name="Ghedin E."/>
            <person name="Paulini M."/>
        </authorList>
    </citation>
    <scope>NUCLEOTIDE SEQUENCE</scope>
    <source>
        <strain evidence="1">FR3</strain>
    </source>
</reference>
<name>A0A1U7F231_BRUMA</name>
<reference evidence="1 3" key="1">
    <citation type="journal article" date="2007" name="Science">
        <title>Draft genome of the filarial nematode parasite Brugia malayi.</title>
        <authorList>
            <person name="Ghedin E."/>
            <person name="Wang S."/>
            <person name="Spiro D."/>
            <person name="Caler E."/>
            <person name="Zhao Q."/>
            <person name="Crabtree J."/>
            <person name="Allen J.E."/>
            <person name="Delcher A.L."/>
            <person name="Guiliano D.B."/>
            <person name="Miranda-Saavedra D."/>
            <person name="Angiuoli S.V."/>
            <person name="Creasy T."/>
            <person name="Amedeo P."/>
            <person name="Haas B."/>
            <person name="El-Sayed N.M."/>
            <person name="Wortman J.R."/>
            <person name="Feldblyum T."/>
            <person name="Tallon L."/>
            <person name="Schatz M."/>
            <person name="Shumway M."/>
            <person name="Koo H."/>
            <person name="Salzberg S.L."/>
            <person name="Schobel S."/>
            <person name="Pertea M."/>
            <person name="Pop M."/>
            <person name="White O."/>
            <person name="Barton G.J."/>
            <person name="Carlow C.K."/>
            <person name="Crawford M.J."/>
            <person name="Daub J."/>
            <person name="Dimmic M.W."/>
            <person name="Estes C.F."/>
            <person name="Foster J.M."/>
            <person name="Ganatra M."/>
            <person name="Gregory W.F."/>
            <person name="Johnson N.M."/>
            <person name="Jin J."/>
            <person name="Komuniecki R."/>
            <person name="Korf I."/>
            <person name="Kumar S."/>
            <person name="Laney S."/>
            <person name="Li B.W."/>
            <person name="Li W."/>
            <person name="Lindblom T.H."/>
            <person name="Lustigman S."/>
            <person name="Ma D."/>
            <person name="Maina C.V."/>
            <person name="Martin D.M."/>
            <person name="McCarter J.P."/>
            <person name="McReynolds L."/>
            <person name="Mitreva M."/>
            <person name="Nutman T.B."/>
            <person name="Parkinson J."/>
            <person name="Peregrin-Alvarez J.M."/>
            <person name="Poole C."/>
            <person name="Ren Q."/>
            <person name="Saunders L."/>
            <person name="Sluder A.E."/>
            <person name="Smith K."/>
            <person name="Stanke M."/>
            <person name="Unnasch T.R."/>
            <person name="Ware J."/>
            <person name="Wei A.D."/>
            <person name="Weil G."/>
            <person name="Williams D.J."/>
            <person name="Zhang Y."/>
            <person name="Williams S.A."/>
            <person name="Fraser-Liggett C."/>
            <person name="Slatko B."/>
            <person name="Blaxter M.L."/>
            <person name="Scott A.L."/>
        </authorList>
    </citation>
    <scope>NUCLEOTIDE SEQUENCE</scope>
    <source>
        <strain evidence="1 3">FR3</strain>
    </source>
</reference>
<accession>A0A4E9F4Z9</accession>
<evidence type="ECO:0000313" key="2">
    <source>
        <dbReference type="EMBL" id="VIO90984.1"/>
    </source>
</evidence>
<dbReference type="EMBL" id="CAAKNF010000192">
    <property type="protein sequence ID" value="VIO90984.1"/>
    <property type="molecule type" value="Genomic_DNA"/>
</dbReference>
<sequence length="75" mass="9039">MHAYEENIQLYENFLPFCKLLNLCNNNVENAWNIFLKERIGIQQCMPLISQIMFMPFHYVIYKQRTMGEGTELFD</sequence>
<protein>
    <submittedName>
        <fullName evidence="1 4">Bm1488</fullName>
    </submittedName>
</protein>
<proteinExistence type="predicted"/>
<evidence type="ECO:0000313" key="5">
    <source>
        <dbReference type="WormBase" id="Bm1488"/>
    </source>
</evidence>
<evidence type="ECO:0000313" key="1">
    <source>
        <dbReference type="EMBL" id="CDQ00217.2"/>
    </source>
</evidence>
<dbReference type="WBParaSite" id="Bm1488.1">
    <property type="protein sequence ID" value="Bm1488.1"/>
    <property type="gene ID" value="WBGene00221749"/>
</dbReference>
<dbReference type="CTD" id="66058169"/>
<evidence type="ECO:0000313" key="3">
    <source>
        <dbReference type="Proteomes" id="UP000006672"/>
    </source>
</evidence>
<dbReference type="GeneID" id="66058169"/>